<evidence type="ECO:0000313" key="2">
    <source>
        <dbReference type="Proteomes" id="UP000617340"/>
    </source>
</evidence>
<dbReference type="AlphaFoldDB" id="A0A834JUB5"/>
<proteinExistence type="predicted"/>
<dbReference type="EMBL" id="JACSDZ010000010">
    <property type="protein sequence ID" value="KAF7393776.1"/>
    <property type="molecule type" value="Genomic_DNA"/>
</dbReference>
<sequence>MESEKALLRMCFDELLNSRTERLRIGESMHPFSSLLLLSTSRVLEGSRSCNLCEFAARNIGDSCRDYATTQIRRVVHPLSPSSVNEILQRWLLAESSRDQAQHAKLPALELKLIDPASPLTIIEKIADVGRTFPLTTPLPPPHYRHLLSVILALGIRYFPITNVLRVTAISSNASINEITPSCKLPNENLISTYEIVRTSQEISKIH</sequence>
<dbReference type="Proteomes" id="UP000617340">
    <property type="component" value="Unassembled WGS sequence"/>
</dbReference>
<comment type="caution">
    <text evidence="1">The sequence shown here is derived from an EMBL/GenBank/DDBJ whole genome shotgun (WGS) entry which is preliminary data.</text>
</comment>
<organism evidence="1 2">
    <name type="scientific">Vespula germanica</name>
    <name type="common">German yellow jacket</name>
    <name type="synonym">Paravespula germanica</name>
    <dbReference type="NCBI Taxonomy" id="30212"/>
    <lineage>
        <taxon>Eukaryota</taxon>
        <taxon>Metazoa</taxon>
        <taxon>Ecdysozoa</taxon>
        <taxon>Arthropoda</taxon>
        <taxon>Hexapoda</taxon>
        <taxon>Insecta</taxon>
        <taxon>Pterygota</taxon>
        <taxon>Neoptera</taxon>
        <taxon>Endopterygota</taxon>
        <taxon>Hymenoptera</taxon>
        <taxon>Apocrita</taxon>
        <taxon>Aculeata</taxon>
        <taxon>Vespoidea</taxon>
        <taxon>Vespidae</taxon>
        <taxon>Vespinae</taxon>
        <taxon>Vespula</taxon>
    </lineage>
</organism>
<protein>
    <submittedName>
        <fullName evidence="1">Uncharacterized protein</fullName>
    </submittedName>
</protein>
<keyword evidence="2" id="KW-1185">Reference proteome</keyword>
<evidence type="ECO:0000313" key="1">
    <source>
        <dbReference type="EMBL" id="KAF7393776.1"/>
    </source>
</evidence>
<reference evidence="1" key="1">
    <citation type="journal article" date="2020" name="G3 (Bethesda)">
        <title>High-Quality Assemblies for Three Invasive Social Wasps from the &lt;i&gt;Vespula&lt;/i&gt; Genus.</title>
        <authorList>
            <person name="Harrop T.W.R."/>
            <person name="Guhlin J."/>
            <person name="McLaughlin G.M."/>
            <person name="Permina E."/>
            <person name="Stockwell P."/>
            <person name="Gilligan J."/>
            <person name="Le Lec M.F."/>
            <person name="Gruber M.A.M."/>
            <person name="Quinn O."/>
            <person name="Lovegrove M."/>
            <person name="Duncan E.J."/>
            <person name="Remnant E.J."/>
            <person name="Van Eeckhoven J."/>
            <person name="Graham B."/>
            <person name="Knapp R.A."/>
            <person name="Langford K.W."/>
            <person name="Kronenberg Z."/>
            <person name="Press M.O."/>
            <person name="Eacker S.M."/>
            <person name="Wilson-Rankin E.E."/>
            <person name="Purcell J."/>
            <person name="Lester P.J."/>
            <person name="Dearden P.K."/>
        </authorList>
    </citation>
    <scope>NUCLEOTIDE SEQUENCE</scope>
    <source>
        <strain evidence="1">Linc-1</strain>
    </source>
</reference>
<accession>A0A834JUB5</accession>
<name>A0A834JUB5_VESGE</name>
<gene>
    <name evidence="1" type="ORF">HZH68_010595</name>
</gene>